<keyword evidence="4" id="KW-0732">Signal</keyword>
<dbReference type="Pfam" id="PF00496">
    <property type="entry name" value="SBP_bac_5"/>
    <property type="match status" value="1"/>
</dbReference>
<dbReference type="CDD" id="cd08503">
    <property type="entry name" value="PBP2_NikA_DppA_OppA_like_17"/>
    <property type="match status" value="1"/>
</dbReference>
<evidence type="ECO:0000256" key="2">
    <source>
        <dbReference type="ARBA" id="ARBA00005695"/>
    </source>
</evidence>
<dbReference type="GO" id="GO:0043190">
    <property type="term" value="C:ATP-binding cassette (ABC) transporter complex"/>
    <property type="evidence" value="ECO:0007669"/>
    <property type="project" value="InterPro"/>
</dbReference>
<evidence type="ECO:0000256" key="4">
    <source>
        <dbReference type="ARBA" id="ARBA00022729"/>
    </source>
</evidence>
<comment type="similarity">
    <text evidence="2">Belongs to the bacterial solute-binding protein 5 family.</text>
</comment>
<dbReference type="InterPro" id="IPR000914">
    <property type="entry name" value="SBP_5_dom"/>
</dbReference>
<dbReference type="InterPro" id="IPR039424">
    <property type="entry name" value="SBP_5"/>
</dbReference>
<dbReference type="GO" id="GO:0015833">
    <property type="term" value="P:peptide transport"/>
    <property type="evidence" value="ECO:0007669"/>
    <property type="project" value="TreeGrafter"/>
</dbReference>
<keyword evidence="7" id="KW-1185">Reference proteome</keyword>
<evidence type="ECO:0000259" key="5">
    <source>
        <dbReference type="Pfam" id="PF00496"/>
    </source>
</evidence>
<dbReference type="GO" id="GO:1904680">
    <property type="term" value="F:peptide transmembrane transporter activity"/>
    <property type="evidence" value="ECO:0007669"/>
    <property type="project" value="TreeGrafter"/>
</dbReference>
<protein>
    <submittedName>
        <fullName evidence="6">ABC transporter substrate-binding protein</fullName>
    </submittedName>
</protein>
<gene>
    <name evidence="6" type="ORF">GXW79_05680</name>
</gene>
<reference evidence="6" key="2">
    <citation type="journal article" date="2021" name="Syst. Appl. Microbiol.">
        <title>Roseomonas hellenica sp. nov., isolated from roots of wild-growing Alkanna tinctoria.</title>
        <authorList>
            <person name="Rat A."/>
            <person name="Naranjo H.D."/>
            <person name="Lebbe L."/>
            <person name="Cnockaert M."/>
            <person name="Krigas N."/>
            <person name="Grigoriadou K."/>
            <person name="Maloupa E."/>
            <person name="Willems A."/>
        </authorList>
    </citation>
    <scope>NUCLEOTIDE SEQUENCE</scope>
    <source>
        <strain evidence="6">LMG 28251</strain>
    </source>
</reference>
<sequence>MSLLRRNLLAMPAVIAASSLSRRAQAQAGGGGTLRIVVGTNLSTLDVAKTTLGEEYIYDLLVFNGLTRLREDLTLEPELAESWTFSEDLKLWTFKLKRGVRFHNGREMVAADVVATFRRILDPATGSAARSGYDMIDDMEAVDSHTVAFKLSYAYGGFADILADRQAKIIPPESYDTISTAPIGTGPFVFRRYTPGDRLVLSRNPTYFEEGKPKLDGVEIRIIPEMAVRIAALQAGDVDIVWDLAPEAVRTLRENRALRIESIPTPTWDAGVVNCATAPFNDQRVRLALHLAIPKADIVEIALFGEGVPTHSPIPPTHPFFASEIPIPARADVAQARRLMAQAGHARGLRVPLVVPVGRPVRERLGVAMQQLGRPAGFEFEIQRVPFSRFSAEVSGKAPISINGFFARPTVDSAMFPFLHSQGSWNPRLWNYSNPRVDAALEAARLTGDTNVQKRHYQDVQKFLAEDPASYFAYTANFACAYRGRVQGVATHPMRWFDLRETVVAGV</sequence>
<dbReference type="Gene3D" id="3.40.190.10">
    <property type="entry name" value="Periplasmic binding protein-like II"/>
    <property type="match status" value="1"/>
</dbReference>
<name>A0AAF1KLB9_9PROT</name>
<dbReference type="RefSeq" id="WP_211873383.1">
    <property type="nucleotide sequence ID" value="NZ_JAAEDH010000004.1"/>
</dbReference>
<accession>A0AAF1KLB9</accession>
<dbReference type="PIRSF" id="PIRSF002741">
    <property type="entry name" value="MppA"/>
    <property type="match status" value="1"/>
</dbReference>
<dbReference type="Gene3D" id="3.90.76.10">
    <property type="entry name" value="Dipeptide-binding Protein, Domain 1"/>
    <property type="match status" value="1"/>
</dbReference>
<dbReference type="GO" id="GO:0030288">
    <property type="term" value="C:outer membrane-bounded periplasmic space"/>
    <property type="evidence" value="ECO:0007669"/>
    <property type="project" value="UniProtKB-ARBA"/>
</dbReference>
<evidence type="ECO:0000313" key="6">
    <source>
        <dbReference type="EMBL" id="MBR0654566.1"/>
    </source>
</evidence>
<dbReference type="AlphaFoldDB" id="A0AAF1KLB9"/>
<evidence type="ECO:0000313" key="7">
    <source>
        <dbReference type="Proteomes" id="UP001196068"/>
    </source>
</evidence>
<dbReference type="Proteomes" id="UP001196068">
    <property type="component" value="Unassembled WGS sequence"/>
</dbReference>
<evidence type="ECO:0000256" key="3">
    <source>
        <dbReference type="ARBA" id="ARBA00022448"/>
    </source>
</evidence>
<evidence type="ECO:0000256" key="1">
    <source>
        <dbReference type="ARBA" id="ARBA00004418"/>
    </source>
</evidence>
<dbReference type="SUPFAM" id="SSF53850">
    <property type="entry name" value="Periplasmic binding protein-like II"/>
    <property type="match status" value="1"/>
</dbReference>
<comment type="subcellular location">
    <subcellularLocation>
        <location evidence="1">Periplasm</location>
    </subcellularLocation>
</comment>
<reference evidence="6" key="1">
    <citation type="submission" date="2020-01" db="EMBL/GenBank/DDBJ databases">
        <authorList>
            <person name="Rat A."/>
        </authorList>
    </citation>
    <scope>NUCLEOTIDE SEQUENCE</scope>
    <source>
        <strain evidence="6">LMG 28251</strain>
    </source>
</reference>
<dbReference type="PANTHER" id="PTHR30290:SF9">
    <property type="entry name" value="OLIGOPEPTIDE-BINDING PROTEIN APPA"/>
    <property type="match status" value="1"/>
</dbReference>
<organism evidence="6 7">
    <name type="scientific">Plastoroseomonas arctica</name>
    <dbReference type="NCBI Taxonomy" id="1509237"/>
    <lineage>
        <taxon>Bacteria</taxon>
        <taxon>Pseudomonadati</taxon>
        <taxon>Pseudomonadota</taxon>
        <taxon>Alphaproteobacteria</taxon>
        <taxon>Acetobacterales</taxon>
        <taxon>Acetobacteraceae</taxon>
        <taxon>Plastoroseomonas</taxon>
    </lineage>
</organism>
<feature type="domain" description="Solute-binding protein family 5" evidence="5">
    <location>
        <begin position="75"/>
        <end position="424"/>
    </location>
</feature>
<proteinExistence type="inferred from homology"/>
<keyword evidence="3" id="KW-0813">Transport</keyword>
<dbReference type="PANTHER" id="PTHR30290">
    <property type="entry name" value="PERIPLASMIC BINDING COMPONENT OF ABC TRANSPORTER"/>
    <property type="match status" value="1"/>
</dbReference>
<dbReference type="InterPro" id="IPR030678">
    <property type="entry name" value="Peptide/Ni-bd"/>
</dbReference>
<comment type="caution">
    <text evidence="6">The sequence shown here is derived from an EMBL/GenBank/DDBJ whole genome shotgun (WGS) entry which is preliminary data.</text>
</comment>
<dbReference type="Gene3D" id="3.10.105.10">
    <property type="entry name" value="Dipeptide-binding Protein, Domain 3"/>
    <property type="match status" value="1"/>
</dbReference>
<dbReference type="EMBL" id="JAAEDH010000004">
    <property type="protein sequence ID" value="MBR0654566.1"/>
    <property type="molecule type" value="Genomic_DNA"/>
</dbReference>